<dbReference type="SMART" id="SM01390">
    <property type="entry name" value="Ribosomal_S4"/>
    <property type="match status" value="1"/>
</dbReference>
<dbReference type="Gene3D" id="3.10.290.10">
    <property type="entry name" value="RNA-binding S4 domain"/>
    <property type="match status" value="1"/>
</dbReference>
<evidence type="ECO:0000256" key="8">
    <source>
        <dbReference type="RuleBase" id="RU003699"/>
    </source>
</evidence>
<dbReference type="GO" id="GO:0019843">
    <property type="term" value="F:rRNA binding"/>
    <property type="evidence" value="ECO:0007669"/>
    <property type="project" value="UniProtKB-UniRule"/>
</dbReference>
<evidence type="ECO:0000256" key="4">
    <source>
        <dbReference type="ARBA" id="ARBA00022980"/>
    </source>
</evidence>
<comment type="function">
    <text evidence="7">With S5 and S12 plays an important role in translational accuracy.</text>
</comment>
<dbReference type="InterPro" id="IPR001912">
    <property type="entry name" value="Ribosomal_uS4_N"/>
</dbReference>
<dbReference type="InterPro" id="IPR002942">
    <property type="entry name" value="S4_RNA-bd"/>
</dbReference>
<evidence type="ECO:0000256" key="6">
    <source>
        <dbReference type="ARBA" id="ARBA00035254"/>
    </source>
</evidence>
<dbReference type="Gene3D" id="1.10.1050.10">
    <property type="entry name" value="Ribosomal Protein S4 Delta 41, Chain A, domain 1"/>
    <property type="match status" value="1"/>
</dbReference>
<dbReference type="SUPFAM" id="SSF55174">
    <property type="entry name" value="Alpha-L RNA-binding motif"/>
    <property type="match status" value="1"/>
</dbReference>
<evidence type="ECO:0000256" key="3">
    <source>
        <dbReference type="ARBA" id="ARBA00022884"/>
    </source>
</evidence>
<dbReference type="EMBL" id="JAESWA010000029">
    <property type="protein sequence ID" value="MBL4934025.1"/>
    <property type="molecule type" value="Genomic_DNA"/>
</dbReference>
<accession>A0A937FHH5</accession>
<dbReference type="InterPro" id="IPR005709">
    <property type="entry name" value="Ribosomal_uS4_bac-type"/>
</dbReference>
<sequence length="197" mass="22865">MAKMMGPRFKACRRLGLNVVGHPKAMKRATKGTSRADKKLSDYGIQLLEKQRLRAYYGVMEKQFSRYVKEAFSSKSVPGETLLLILESRLDNMVYRMGFATSIRQARQMVNHGHFLVNNQKVNIPSYRLKPGDEVTLREKSRKTDMFVETFSNNILNTLPYIAKDENNFKGSYLRFPNRTELPIIINEQLIVEFYSK</sequence>
<evidence type="ECO:0000259" key="9">
    <source>
        <dbReference type="SMART" id="SM00363"/>
    </source>
</evidence>
<feature type="domain" description="RNA-binding S4" evidence="9">
    <location>
        <begin position="88"/>
        <end position="153"/>
    </location>
</feature>
<evidence type="ECO:0000256" key="2">
    <source>
        <dbReference type="ARBA" id="ARBA00022730"/>
    </source>
</evidence>
<keyword evidence="12" id="KW-1185">Reference proteome</keyword>
<feature type="domain" description="Small ribosomal subunit protein uS4 N-terminal" evidence="10">
    <location>
        <begin position="3"/>
        <end position="87"/>
    </location>
</feature>
<comment type="similarity">
    <text evidence="1 7 8">Belongs to the universal ribosomal protein uS4 family.</text>
</comment>
<dbReference type="InterPro" id="IPR036986">
    <property type="entry name" value="S4_RNA-bd_sf"/>
</dbReference>
<evidence type="ECO:0000256" key="7">
    <source>
        <dbReference type="HAMAP-Rule" id="MF_01306"/>
    </source>
</evidence>
<dbReference type="CDD" id="cd00165">
    <property type="entry name" value="S4"/>
    <property type="match status" value="1"/>
</dbReference>
<name>A0A937FHH5_9CLOT</name>
<dbReference type="InterPro" id="IPR018079">
    <property type="entry name" value="Ribosomal_uS4_CS"/>
</dbReference>
<gene>
    <name evidence="7 11" type="primary">rpsD</name>
    <name evidence="11" type="ORF">JK634_19740</name>
</gene>
<evidence type="ECO:0000259" key="10">
    <source>
        <dbReference type="SMART" id="SM01390"/>
    </source>
</evidence>
<dbReference type="HAMAP" id="MF_01306_B">
    <property type="entry name" value="Ribosomal_uS4_B"/>
    <property type="match status" value="1"/>
</dbReference>
<keyword evidence="4 7" id="KW-0689">Ribosomal protein</keyword>
<dbReference type="PANTHER" id="PTHR11831:SF4">
    <property type="entry name" value="SMALL RIBOSOMAL SUBUNIT PROTEIN US4M"/>
    <property type="match status" value="1"/>
</dbReference>
<dbReference type="GO" id="GO:0042274">
    <property type="term" value="P:ribosomal small subunit biogenesis"/>
    <property type="evidence" value="ECO:0007669"/>
    <property type="project" value="TreeGrafter"/>
</dbReference>
<reference evidence="11" key="1">
    <citation type="submission" date="2021-01" db="EMBL/GenBank/DDBJ databases">
        <title>Genome public.</title>
        <authorList>
            <person name="Liu C."/>
            <person name="Sun Q."/>
        </authorList>
    </citation>
    <scope>NUCLEOTIDE SEQUENCE</scope>
    <source>
        <strain evidence="11">YIM B02565</strain>
    </source>
</reference>
<dbReference type="GO" id="GO:0003735">
    <property type="term" value="F:structural constituent of ribosome"/>
    <property type="evidence" value="ECO:0007669"/>
    <property type="project" value="InterPro"/>
</dbReference>
<dbReference type="PROSITE" id="PS00632">
    <property type="entry name" value="RIBOSOMAL_S4"/>
    <property type="match status" value="1"/>
</dbReference>
<proteinExistence type="inferred from homology"/>
<dbReference type="AlphaFoldDB" id="A0A937FHH5"/>
<dbReference type="Proteomes" id="UP000623681">
    <property type="component" value="Unassembled WGS sequence"/>
</dbReference>
<dbReference type="PROSITE" id="PS50889">
    <property type="entry name" value="S4"/>
    <property type="match status" value="1"/>
</dbReference>
<comment type="caution">
    <text evidence="11">The sequence shown here is derived from an EMBL/GenBank/DDBJ whole genome shotgun (WGS) entry which is preliminary data.</text>
</comment>
<dbReference type="NCBIfam" id="NF003717">
    <property type="entry name" value="PRK05327.1"/>
    <property type="match status" value="1"/>
</dbReference>
<dbReference type="SMART" id="SM00363">
    <property type="entry name" value="S4"/>
    <property type="match status" value="1"/>
</dbReference>
<dbReference type="NCBIfam" id="TIGR01017">
    <property type="entry name" value="rpsD_bact"/>
    <property type="match status" value="1"/>
</dbReference>
<evidence type="ECO:0000313" key="12">
    <source>
        <dbReference type="Proteomes" id="UP000623681"/>
    </source>
</evidence>
<keyword evidence="3 7" id="KW-0694">RNA-binding</keyword>
<dbReference type="RefSeq" id="WP_202769487.1">
    <property type="nucleotide sequence ID" value="NZ_JAESWA010000029.1"/>
</dbReference>
<comment type="subunit">
    <text evidence="7">Part of the 30S ribosomal subunit. Contacts protein S5. The interaction surface between S4 and S5 is involved in control of translational fidelity.</text>
</comment>
<evidence type="ECO:0000256" key="5">
    <source>
        <dbReference type="ARBA" id="ARBA00023274"/>
    </source>
</evidence>
<comment type="function">
    <text evidence="7">One of the primary rRNA binding proteins, it binds directly to 16S rRNA where it nucleates assembly of the body of the 30S subunit.</text>
</comment>
<evidence type="ECO:0000256" key="1">
    <source>
        <dbReference type="ARBA" id="ARBA00007465"/>
    </source>
</evidence>
<dbReference type="InterPro" id="IPR022801">
    <property type="entry name" value="Ribosomal_uS4"/>
</dbReference>
<dbReference type="GO" id="GO:0006412">
    <property type="term" value="P:translation"/>
    <property type="evidence" value="ECO:0007669"/>
    <property type="project" value="UniProtKB-UniRule"/>
</dbReference>
<protein>
    <recommendedName>
        <fullName evidence="6 7">Small ribosomal subunit protein uS4</fullName>
    </recommendedName>
</protein>
<evidence type="ECO:0000313" key="11">
    <source>
        <dbReference type="EMBL" id="MBL4934025.1"/>
    </source>
</evidence>
<keyword evidence="2 7" id="KW-0699">rRNA-binding</keyword>
<dbReference type="Pfam" id="PF00163">
    <property type="entry name" value="Ribosomal_S4"/>
    <property type="match status" value="1"/>
</dbReference>
<dbReference type="Pfam" id="PF01479">
    <property type="entry name" value="S4"/>
    <property type="match status" value="1"/>
</dbReference>
<dbReference type="PANTHER" id="PTHR11831">
    <property type="entry name" value="30S 40S RIBOSOMAL PROTEIN"/>
    <property type="match status" value="1"/>
</dbReference>
<dbReference type="FunFam" id="3.10.290.10:FF:000001">
    <property type="entry name" value="30S ribosomal protein S4"/>
    <property type="match status" value="1"/>
</dbReference>
<dbReference type="GO" id="GO:0015935">
    <property type="term" value="C:small ribosomal subunit"/>
    <property type="evidence" value="ECO:0007669"/>
    <property type="project" value="InterPro"/>
</dbReference>
<organism evidence="11 12">
    <name type="scientific">Clostridium paridis</name>
    <dbReference type="NCBI Taxonomy" id="2803863"/>
    <lineage>
        <taxon>Bacteria</taxon>
        <taxon>Bacillati</taxon>
        <taxon>Bacillota</taxon>
        <taxon>Clostridia</taxon>
        <taxon>Eubacteriales</taxon>
        <taxon>Clostridiaceae</taxon>
        <taxon>Clostridium</taxon>
    </lineage>
</organism>
<keyword evidence="5 7" id="KW-0687">Ribonucleoprotein</keyword>